<keyword evidence="8" id="KW-0915">Sodium</keyword>
<evidence type="ECO:0000256" key="2">
    <source>
        <dbReference type="ARBA" id="ARBA00006459"/>
    </source>
</evidence>
<dbReference type="VEuPathDB" id="VectorBase:HLOH_056149"/>
<dbReference type="Proteomes" id="UP000821853">
    <property type="component" value="Chromosome 10"/>
</dbReference>
<feature type="binding site" evidence="8">
    <location>
        <position position="288"/>
    </location>
    <ligand>
        <name>Na(+)</name>
        <dbReference type="ChEBI" id="CHEBI:29101"/>
        <label>1</label>
    </ligand>
</feature>
<feature type="transmembrane region" description="Helical" evidence="10">
    <location>
        <begin position="400"/>
        <end position="426"/>
    </location>
</feature>
<comment type="caution">
    <text evidence="11">The sequence shown here is derived from an EMBL/GenBank/DDBJ whole genome shotgun (WGS) entry which is preliminary data.</text>
</comment>
<dbReference type="GO" id="GO:0089718">
    <property type="term" value="P:amino acid import across plasma membrane"/>
    <property type="evidence" value="ECO:0007669"/>
    <property type="project" value="TreeGrafter"/>
</dbReference>
<feature type="disulfide bond" evidence="9">
    <location>
        <begin position="123"/>
        <end position="134"/>
    </location>
</feature>
<dbReference type="GO" id="GO:0005886">
    <property type="term" value="C:plasma membrane"/>
    <property type="evidence" value="ECO:0007669"/>
    <property type="project" value="TreeGrafter"/>
</dbReference>
<organism evidence="11 12">
    <name type="scientific">Haemaphysalis longicornis</name>
    <name type="common">Bush tick</name>
    <dbReference type="NCBI Taxonomy" id="44386"/>
    <lineage>
        <taxon>Eukaryota</taxon>
        <taxon>Metazoa</taxon>
        <taxon>Ecdysozoa</taxon>
        <taxon>Arthropoda</taxon>
        <taxon>Chelicerata</taxon>
        <taxon>Arachnida</taxon>
        <taxon>Acari</taxon>
        <taxon>Parasitiformes</taxon>
        <taxon>Ixodida</taxon>
        <taxon>Ixodoidea</taxon>
        <taxon>Ixodidae</taxon>
        <taxon>Haemaphysalinae</taxon>
        <taxon>Haemaphysalis</taxon>
    </lineage>
</organism>
<comment type="similarity">
    <text evidence="2">Belongs to the sodium:neurotransmitter symporter (SNF) (TC 2.A.22) family.</text>
</comment>
<dbReference type="OrthoDB" id="6769147at2759"/>
<feature type="transmembrane region" description="Helical" evidence="10">
    <location>
        <begin position="432"/>
        <end position="453"/>
    </location>
</feature>
<evidence type="ECO:0000256" key="5">
    <source>
        <dbReference type="ARBA" id="ARBA00022847"/>
    </source>
</evidence>
<feature type="transmembrane region" description="Helical" evidence="10">
    <location>
        <begin position="509"/>
        <end position="533"/>
    </location>
</feature>
<feature type="binding site" evidence="8">
    <location>
        <position position="27"/>
    </location>
    <ligand>
        <name>Na(+)</name>
        <dbReference type="ChEBI" id="CHEBI:29101"/>
        <label>1</label>
    </ligand>
</feature>
<keyword evidence="9" id="KW-1015">Disulfide bond</keyword>
<dbReference type="InterPro" id="IPR037272">
    <property type="entry name" value="SNS_sf"/>
</dbReference>
<keyword evidence="6 10" id="KW-1133">Transmembrane helix</keyword>
<feature type="transmembrane region" description="Helical" evidence="10">
    <location>
        <begin position="86"/>
        <end position="110"/>
    </location>
</feature>
<comment type="subcellular location">
    <subcellularLocation>
        <location evidence="1">Membrane</location>
        <topology evidence="1">Multi-pass membrane protein</topology>
    </subcellularLocation>
</comment>
<feature type="transmembrane region" description="Helical" evidence="10">
    <location>
        <begin position="314"/>
        <end position="335"/>
    </location>
</feature>
<dbReference type="GO" id="GO:0015187">
    <property type="term" value="F:glycine transmembrane transporter activity"/>
    <property type="evidence" value="ECO:0007669"/>
    <property type="project" value="TreeGrafter"/>
</dbReference>
<dbReference type="EMBL" id="JABSTR010000002">
    <property type="protein sequence ID" value="KAH9364075.1"/>
    <property type="molecule type" value="Genomic_DNA"/>
</dbReference>
<proteinExistence type="inferred from homology"/>
<keyword evidence="5" id="KW-0769">Symport</keyword>
<dbReference type="InterPro" id="IPR000175">
    <property type="entry name" value="Na/ntran_symport"/>
</dbReference>
<evidence type="ECO:0000256" key="6">
    <source>
        <dbReference type="ARBA" id="ARBA00022989"/>
    </source>
</evidence>
<dbReference type="PANTHER" id="PTHR11616">
    <property type="entry name" value="SODIUM/CHLORIDE DEPENDENT TRANSPORTER"/>
    <property type="match status" value="1"/>
</dbReference>
<evidence type="ECO:0000256" key="4">
    <source>
        <dbReference type="ARBA" id="ARBA00022692"/>
    </source>
</evidence>
<dbReference type="PROSITE" id="PS50267">
    <property type="entry name" value="NA_NEUROTRAN_SYMP_3"/>
    <property type="match status" value="1"/>
</dbReference>
<keyword evidence="12" id="KW-1185">Reference proteome</keyword>
<evidence type="ECO:0000313" key="12">
    <source>
        <dbReference type="Proteomes" id="UP000821853"/>
    </source>
</evidence>
<evidence type="ECO:0000313" key="11">
    <source>
        <dbReference type="EMBL" id="KAH9364075.1"/>
    </source>
</evidence>
<feature type="transmembrane region" description="Helical" evidence="10">
    <location>
        <begin position="355"/>
        <end position="379"/>
    </location>
</feature>
<dbReference type="SUPFAM" id="SSF161070">
    <property type="entry name" value="SNF-like"/>
    <property type="match status" value="1"/>
</dbReference>
<dbReference type="GO" id="GO:0046872">
    <property type="term" value="F:metal ion binding"/>
    <property type="evidence" value="ECO:0007669"/>
    <property type="project" value="UniProtKB-KW"/>
</dbReference>
<evidence type="ECO:0000256" key="7">
    <source>
        <dbReference type="ARBA" id="ARBA00023136"/>
    </source>
</evidence>
<dbReference type="GO" id="GO:0015179">
    <property type="term" value="F:L-amino acid transmembrane transporter activity"/>
    <property type="evidence" value="ECO:0007669"/>
    <property type="project" value="TreeGrafter"/>
</dbReference>
<evidence type="ECO:0000256" key="9">
    <source>
        <dbReference type="PIRSR" id="PIRSR600175-2"/>
    </source>
</evidence>
<accession>A0A9J6FMJ2</accession>
<dbReference type="Pfam" id="PF00209">
    <property type="entry name" value="SNF"/>
    <property type="match status" value="1"/>
</dbReference>
<dbReference type="GO" id="GO:0005283">
    <property type="term" value="F:amino acid:sodium symporter activity"/>
    <property type="evidence" value="ECO:0007669"/>
    <property type="project" value="TreeGrafter"/>
</dbReference>
<feature type="transmembrane region" description="Helical" evidence="10">
    <location>
        <begin position="12"/>
        <end position="31"/>
    </location>
</feature>
<keyword evidence="8" id="KW-0479">Metal-binding</keyword>
<gene>
    <name evidence="11" type="ORF">HPB48_001728</name>
</gene>
<dbReference type="PRINTS" id="PR00176">
    <property type="entry name" value="NANEUSMPORT"/>
</dbReference>
<reference evidence="11 12" key="1">
    <citation type="journal article" date="2020" name="Cell">
        <title>Large-Scale Comparative Analyses of Tick Genomes Elucidate Their Genetic Diversity and Vector Capacities.</title>
        <authorList>
            <consortium name="Tick Genome and Microbiome Consortium (TIGMIC)"/>
            <person name="Jia N."/>
            <person name="Wang J."/>
            <person name="Shi W."/>
            <person name="Du L."/>
            <person name="Sun Y."/>
            <person name="Zhan W."/>
            <person name="Jiang J.F."/>
            <person name="Wang Q."/>
            <person name="Zhang B."/>
            <person name="Ji P."/>
            <person name="Bell-Sakyi L."/>
            <person name="Cui X.M."/>
            <person name="Yuan T.T."/>
            <person name="Jiang B.G."/>
            <person name="Yang W.F."/>
            <person name="Lam T.T."/>
            <person name="Chang Q.C."/>
            <person name="Ding S.J."/>
            <person name="Wang X.J."/>
            <person name="Zhu J.G."/>
            <person name="Ruan X.D."/>
            <person name="Zhao L."/>
            <person name="Wei J.T."/>
            <person name="Ye R.Z."/>
            <person name="Que T.C."/>
            <person name="Du C.H."/>
            <person name="Zhou Y.H."/>
            <person name="Cheng J.X."/>
            <person name="Dai P.F."/>
            <person name="Guo W.B."/>
            <person name="Han X.H."/>
            <person name="Huang E.J."/>
            <person name="Li L.F."/>
            <person name="Wei W."/>
            <person name="Gao Y.C."/>
            <person name="Liu J.Z."/>
            <person name="Shao H.Z."/>
            <person name="Wang X."/>
            <person name="Wang C.C."/>
            <person name="Yang T.C."/>
            <person name="Huo Q.B."/>
            <person name="Li W."/>
            <person name="Chen H.Y."/>
            <person name="Chen S.E."/>
            <person name="Zhou L.G."/>
            <person name="Ni X.B."/>
            <person name="Tian J.H."/>
            <person name="Sheng Y."/>
            <person name="Liu T."/>
            <person name="Pan Y.S."/>
            <person name="Xia L.Y."/>
            <person name="Li J."/>
            <person name="Zhao F."/>
            <person name="Cao W.C."/>
        </authorList>
    </citation>
    <scope>NUCLEOTIDE SEQUENCE [LARGE SCALE GENOMIC DNA]</scope>
    <source>
        <strain evidence="11">HaeL-2018</strain>
    </source>
</reference>
<evidence type="ECO:0000256" key="3">
    <source>
        <dbReference type="ARBA" id="ARBA00022448"/>
    </source>
</evidence>
<feature type="transmembrane region" description="Helical" evidence="10">
    <location>
        <begin position="473"/>
        <end position="497"/>
    </location>
</feature>
<feature type="transmembrane region" description="Helical" evidence="10">
    <location>
        <begin position="232"/>
        <end position="257"/>
    </location>
</feature>
<feature type="transmembrane region" description="Helical" evidence="10">
    <location>
        <begin position="277"/>
        <end position="302"/>
    </location>
</feature>
<dbReference type="PANTHER" id="PTHR11616:SF236">
    <property type="entry name" value="TRANSPORTER"/>
    <property type="match status" value="1"/>
</dbReference>
<evidence type="ECO:0000256" key="1">
    <source>
        <dbReference type="ARBA" id="ARBA00004141"/>
    </source>
</evidence>
<keyword evidence="3" id="KW-0813">Transport</keyword>
<protein>
    <submittedName>
        <fullName evidence="11">Uncharacterized protein</fullName>
    </submittedName>
</protein>
<sequence>MSEDRARWERKAELLLCCLGVTMGVGNLWRLPKVIYEGGGGSFLLQFLLSTVLLAKPLLCLEMCLGQFAGAGLLSVFQCCPASRGLGASMCLQAALTALLGNVVLAYTLLYLWHSVDVPWAHCDAQWGARLDTCFTTSEAARELLLEFPKLPAAFTLRRGLAISDQRASPHSVMLARAKAASKGESSLKILGLSGGLTEVQGIKTDVLVSLFIVWTHVFAFTRHSISAYRKLVYVTVLTPYAILLVILAQSLSLHGAMEGLRYMFVPDWARLSDYELWAKAASQALMSLTLGHGAFLVLSSFSDFSNRTPRDVSLVAFIDVATCLVACATVHALIGHLASLLAVPIDMALPRSALIGVAFVAVPEALVHLPVPAVWSVVLTEVVLSSLSDQFNSLSERRALCSMVFCVTCFVIALPICTHAGPYLFYLLEWFISPTNTILICTLELVVINCGYGVKQLTFDLTFMLKRPLSKFWVICWKYIVWPVLLVLCVQRLVVVPLEGLRLFRYTYPWPAIACTHLLLVLVFLPVLIWALELIHTLKSRNQDFVVSYQGFAGALSPNPHWGPAEPENFNAYQAALGRSRHPSVNVEGRLGFPPEAPLRIVGQPDSERLRREEAAELEKALTASAAVDRAPSGS</sequence>
<keyword evidence="7 10" id="KW-0472">Membrane</keyword>
<evidence type="ECO:0000256" key="10">
    <source>
        <dbReference type="SAM" id="Phobius"/>
    </source>
</evidence>
<keyword evidence="4 10" id="KW-0812">Transmembrane</keyword>
<evidence type="ECO:0000256" key="8">
    <source>
        <dbReference type="PIRSR" id="PIRSR600175-1"/>
    </source>
</evidence>
<feature type="binding site" evidence="8">
    <location>
        <position position="20"/>
    </location>
    <ligand>
        <name>Na(+)</name>
        <dbReference type="ChEBI" id="CHEBI:29101"/>
        <label>1</label>
    </ligand>
</feature>
<name>A0A9J6FMJ2_HAELO</name>
<dbReference type="AlphaFoldDB" id="A0A9J6FMJ2"/>